<dbReference type="RefSeq" id="WP_139065072.1">
    <property type="nucleotide sequence ID" value="NZ_CP040812.1"/>
</dbReference>
<evidence type="ECO:0000313" key="2">
    <source>
        <dbReference type="EMBL" id="QCY68495.1"/>
    </source>
</evidence>
<dbReference type="Gene3D" id="3.50.50.60">
    <property type="entry name" value="FAD/NAD(P)-binding domain"/>
    <property type="match status" value="2"/>
</dbReference>
<dbReference type="SUPFAM" id="SSF51905">
    <property type="entry name" value="FAD/NAD(P)-binding domain"/>
    <property type="match status" value="1"/>
</dbReference>
<sequence>MKTILVLGAGTGGVTAAREISKNSGNEEDIQLVKILVFEKEEKNVFSPSLPWLMVGKRKPEEVYEKTSHLDSSGLEVIQGEIEHIDPNDISITVNGKKYKGDYMIVSLGVDQQPLHHLDKYGYNFFTLDGATHFNKKLKNHTAGKIAILVSSLPFKSPAAPYEAAMLIEEYVRKNDLKPTTEVAVYTPEKGPMEFAGKELSEELRTLLEHKGIKYYPGHQITEATESGLTFSNGKTYEYDLLAYTPKHQSPDVIRNSSLAGESGWIDVDKDNLQTIFPNVYAIGDNTNITTENGITLPKIGVFARQQAIVVAHNIGRKMGNQVPDESFKGEGKYFIEYGEGLASTAEVHFYDSPQPEAKMKTPEQWGHWSKWWEEKYWFFKNF</sequence>
<gene>
    <name evidence="2" type="ORF">FHG64_03315</name>
</gene>
<organism evidence="2 3">
    <name type="scientific">Antarcticibacterium flavum</name>
    <dbReference type="NCBI Taxonomy" id="2058175"/>
    <lineage>
        <taxon>Bacteria</taxon>
        <taxon>Pseudomonadati</taxon>
        <taxon>Bacteroidota</taxon>
        <taxon>Flavobacteriia</taxon>
        <taxon>Flavobacteriales</taxon>
        <taxon>Flavobacteriaceae</taxon>
        <taxon>Antarcticibacterium</taxon>
    </lineage>
</organism>
<dbReference type="InterPro" id="IPR052541">
    <property type="entry name" value="SQRD"/>
</dbReference>
<dbReference type="PANTHER" id="PTHR43755">
    <property type="match status" value="1"/>
</dbReference>
<dbReference type="PANTHER" id="PTHR43755:SF1">
    <property type="entry name" value="FAD-DEPENDENT PYRIDINE NUCLEOTIDE-DISULPHIDE OXIDOREDUCTASE"/>
    <property type="match status" value="1"/>
</dbReference>
<dbReference type="GO" id="GO:0016491">
    <property type="term" value="F:oxidoreductase activity"/>
    <property type="evidence" value="ECO:0007669"/>
    <property type="project" value="InterPro"/>
</dbReference>
<dbReference type="PRINTS" id="PR00368">
    <property type="entry name" value="FADPNR"/>
</dbReference>
<feature type="domain" description="FAD/NAD(P)-binding" evidence="1">
    <location>
        <begin position="3"/>
        <end position="292"/>
    </location>
</feature>
<dbReference type="Pfam" id="PF07992">
    <property type="entry name" value="Pyr_redox_2"/>
    <property type="match status" value="1"/>
</dbReference>
<keyword evidence="3" id="KW-1185">Reference proteome</keyword>
<dbReference type="InterPro" id="IPR036188">
    <property type="entry name" value="FAD/NAD-bd_sf"/>
</dbReference>
<evidence type="ECO:0000259" key="1">
    <source>
        <dbReference type="Pfam" id="PF07992"/>
    </source>
</evidence>
<protein>
    <submittedName>
        <fullName evidence="2">NAD(P)/FAD-dependent oxidoreductase</fullName>
    </submittedName>
</protein>
<accession>A0A5B7WZQ9</accession>
<dbReference type="AlphaFoldDB" id="A0A5B7WZQ9"/>
<name>A0A5B7WZQ9_9FLAO</name>
<dbReference type="OrthoDB" id="9805710at2"/>
<dbReference type="EMBL" id="CP040812">
    <property type="protein sequence ID" value="QCY68495.1"/>
    <property type="molecule type" value="Genomic_DNA"/>
</dbReference>
<dbReference type="InterPro" id="IPR023753">
    <property type="entry name" value="FAD/NAD-binding_dom"/>
</dbReference>
<reference evidence="2 3" key="1">
    <citation type="submission" date="2019-06" db="EMBL/GenBank/DDBJ databases">
        <title>Complete genome sequence of Antarcticibacterium flavum KCTC 52984T from an Antarctic marine sediment.</title>
        <authorList>
            <person name="Lee Y.M."/>
            <person name="Shin S.C."/>
        </authorList>
    </citation>
    <scope>NUCLEOTIDE SEQUENCE [LARGE SCALE GENOMIC DNA]</scope>
    <source>
        <strain evidence="2 3">KCTC 52984</strain>
    </source>
</reference>
<dbReference type="Proteomes" id="UP000309016">
    <property type="component" value="Chromosome"/>
</dbReference>
<proteinExistence type="predicted"/>
<dbReference type="KEGG" id="afla:FHG64_03315"/>
<evidence type="ECO:0000313" key="3">
    <source>
        <dbReference type="Proteomes" id="UP000309016"/>
    </source>
</evidence>